<dbReference type="EMBL" id="JACVVK020000085">
    <property type="protein sequence ID" value="KAK7494272.1"/>
    <property type="molecule type" value="Genomic_DNA"/>
</dbReference>
<organism evidence="1 2">
    <name type="scientific">Batillaria attramentaria</name>
    <dbReference type="NCBI Taxonomy" id="370345"/>
    <lineage>
        <taxon>Eukaryota</taxon>
        <taxon>Metazoa</taxon>
        <taxon>Spiralia</taxon>
        <taxon>Lophotrochozoa</taxon>
        <taxon>Mollusca</taxon>
        <taxon>Gastropoda</taxon>
        <taxon>Caenogastropoda</taxon>
        <taxon>Sorbeoconcha</taxon>
        <taxon>Cerithioidea</taxon>
        <taxon>Batillariidae</taxon>
        <taxon>Batillaria</taxon>
    </lineage>
</organism>
<keyword evidence="2" id="KW-1185">Reference proteome</keyword>
<reference evidence="1 2" key="1">
    <citation type="journal article" date="2023" name="Sci. Data">
        <title>Genome assembly of the Korean intertidal mud-creeper Batillaria attramentaria.</title>
        <authorList>
            <person name="Patra A.K."/>
            <person name="Ho P.T."/>
            <person name="Jun S."/>
            <person name="Lee S.J."/>
            <person name="Kim Y."/>
            <person name="Won Y.J."/>
        </authorList>
    </citation>
    <scope>NUCLEOTIDE SEQUENCE [LARGE SCALE GENOMIC DNA]</scope>
    <source>
        <strain evidence="1">Wonlab-2016</strain>
    </source>
</reference>
<sequence length="91" mass="9958">MLSLSLQNRSESNQNTTDCQTLVFRARPRQQLSAYLRVNDGSRLNAASADQTDWCGGNDRVLAVAARDSIMLKHMLALNGRGAHGKADTRA</sequence>
<name>A0ABD0L4J8_9CAEN</name>
<gene>
    <name evidence="1" type="ORF">BaRGS_00014554</name>
</gene>
<evidence type="ECO:0000313" key="1">
    <source>
        <dbReference type="EMBL" id="KAK7494272.1"/>
    </source>
</evidence>
<accession>A0ABD0L4J8</accession>
<protein>
    <submittedName>
        <fullName evidence="1">Uncharacterized protein</fullName>
    </submittedName>
</protein>
<proteinExistence type="predicted"/>
<dbReference type="AlphaFoldDB" id="A0ABD0L4J8"/>
<dbReference type="Proteomes" id="UP001519460">
    <property type="component" value="Unassembled WGS sequence"/>
</dbReference>
<comment type="caution">
    <text evidence="1">The sequence shown here is derived from an EMBL/GenBank/DDBJ whole genome shotgun (WGS) entry which is preliminary data.</text>
</comment>
<evidence type="ECO:0000313" key="2">
    <source>
        <dbReference type="Proteomes" id="UP001519460"/>
    </source>
</evidence>